<organism evidence="1 2">
    <name type="scientific">Chitinophaga flava</name>
    <dbReference type="NCBI Taxonomy" id="2259036"/>
    <lineage>
        <taxon>Bacteria</taxon>
        <taxon>Pseudomonadati</taxon>
        <taxon>Bacteroidota</taxon>
        <taxon>Chitinophagia</taxon>
        <taxon>Chitinophagales</taxon>
        <taxon>Chitinophagaceae</taxon>
        <taxon>Chitinophaga</taxon>
    </lineage>
</organism>
<name>A0A365XQE0_9BACT</name>
<dbReference type="RefSeq" id="WP_113617300.1">
    <property type="nucleotide sequence ID" value="NZ_QFFJ01000002.1"/>
</dbReference>
<proteinExistence type="predicted"/>
<dbReference type="AlphaFoldDB" id="A0A365XQE0"/>
<protein>
    <submittedName>
        <fullName evidence="1">Uncharacterized protein</fullName>
    </submittedName>
</protein>
<gene>
    <name evidence="1" type="ORF">DF182_18435</name>
</gene>
<dbReference type="EMBL" id="QFFJ01000002">
    <property type="protein sequence ID" value="RBL88557.1"/>
    <property type="molecule type" value="Genomic_DNA"/>
</dbReference>
<dbReference type="Proteomes" id="UP000253410">
    <property type="component" value="Unassembled WGS sequence"/>
</dbReference>
<reference evidence="1 2" key="1">
    <citation type="submission" date="2018-05" db="EMBL/GenBank/DDBJ databases">
        <title>Chitinophaga sp. K3CV102501T nov., isolated from isolated from a monsoon evergreen broad-leaved forest soil.</title>
        <authorList>
            <person name="Lv Y."/>
        </authorList>
    </citation>
    <scope>NUCLEOTIDE SEQUENCE [LARGE SCALE GENOMIC DNA]</scope>
    <source>
        <strain evidence="1 2">GDMCC 1.1325</strain>
    </source>
</reference>
<evidence type="ECO:0000313" key="1">
    <source>
        <dbReference type="EMBL" id="RBL88557.1"/>
    </source>
</evidence>
<accession>A0A365XQE0</accession>
<keyword evidence="2" id="KW-1185">Reference proteome</keyword>
<dbReference type="OrthoDB" id="275232at2"/>
<evidence type="ECO:0000313" key="2">
    <source>
        <dbReference type="Proteomes" id="UP000253410"/>
    </source>
</evidence>
<sequence>MSYTLHDWPYQWLGPWKEYGEGYEKYPSIKDFVNHEINAGYDKRLIEYLNNGVIVCVTSGISFPSPFDGQIKRDTVAYRTDGKWLWLDNIADFVAENGLVIPEQWYCEIRERDFIIPDVSHEQLEQLPLIISS</sequence>
<comment type="caution">
    <text evidence="1">The sequence shown here is derived from an EMBL/GenBank/DDBJ whole genome shotgun (WGS) entry which is preliminary data.</text>
</comment>